<dbReference type="PANTHER" id="PTHR30055">
    <property type="entry name" value="HTH-TYPE TRANSCRIPTIONAL REGULATOR RUTR"/>
    <property type="match status" value="1"/>
</dbReference>
<sequence length="202" mass="23385">MNVRARQKEATRATILEAALHEFSTHGFEGTSTRAIAERANVHHALIKYHFQSKDALWRAAVTFLFERQFEQIKLSPRLEDYEDKKDYARAMLRQRVYYWAEHPEHARLMVQESCRDTERFRWMVDTFIVRTSQSSGAFVQWLQDEGLIPLASLPALVYILVGAAQLFYTLAPEVQRAWGIDPTNPAAIEAHVDALVRLVIR</sequence>
<dbReference type="AlphaFoldDB" id="A0A7H0LFM2"/>
<dbReference type="InterPro" id="IPR036271">
    <property type="entry name" value="Tet_transcr_reg_TetR-rel_C_sf"/>
</dbReference>
<evidence type="ECO:0000259" key="3">
    <source>
        <dbReference type="PROSITE" id="PS50977"/>
    </source>
</evidence>
<dbReference type="PROSITE" id="PS50977">
    <property type="entry name" value="HTH_TETR_2"/>
    <property type="match status" value="1"/>
</dbReference>
<dbReference type="KEGG" id="spap:H3Z74_17225"/>
<dbReference type="GO" id="GO:0003700">
    <property type="term" value="F:DNA-binding transcription factor activity"/>
    <property type="evidence" value="ECO:0007669"/>
    <property type="project" value="TreeGrafter"/>
</dbReference>
<evidence type="ECO:0000256" key="2">
    <source>
        <dbReference type="PROSITE-ProRule" id="PRU00335"/>
    </source>
</evidence>
<evidence type="ECO:0000313" key="5">
    <source>
        <dbReference type="Proteomes" id="UP000516148"/>
    </source>
</evidence>
<dbReference type="PRINTS" id="PR00455">
    <property type="entry name" value="HTHTETR"/>
</dbReference>
<dbReference type="SUPFAM" id="SSF48498">
    <property type="entry name" value="Tetracyclin repressor-like, C-terminal domain"/>
    <property type="match status" value="1"/>
</dbReference>
<accession>A0A7H0LFM2</accession>
<dbReference type="InterPro" id="IPR009057">
    <property type="entry name" value="Homeodomain-like_sf"/>
</dbReference>
<organism evidence="4 5">
    <name type="scientific">Sphingomonas alpina</name>
    <dbReference type="NCBI Taxonomy" id="653931"/>
    <lineage>
        <taxon>Bacteria</taxon>
        <taxon>Pseudomonadati</taxon>
        <taxon>Pseudomonadota</taxon>
        <taxon>Alphaproteobacteria</taxon>
        <taxon>Sphingomonadales</taxon>
        <taxon>Sphingomonadaceae</taxon>
        <taxon>Sphingomonas</taxon>
    </lineage>
</organism>
<dbReference type="Pfam" id="PF00440">
    <property type="entry name" value="TetR_N"/>
    <property type="match status" value="1"/>
</dbReference>
<dbReference type="SUPFAM" id="SSF46689">
    <property type="entry name" value="Homeodomain-like"/>
    <property type="match status" value="1"/>
</dbReference>
<gene>
    <name evidence="4" type="ORF">H3Z74_17225</name>
</gene>
<name>A0A7H0LFM2_9SPHN</name>
<reference evidence="4 5" key="1">
    <citation type="submission" date="2020-09" db="EMBL/GenBank/DDBJ databases">
        <title>Sphingomonas sp., a new species isolated from pork steak.</title>
        <authorList>
            <person name="Heidler von Heilborn D."/>
        </authorList>
    </citation>
    <scope>NUCLEOTIDE SEQUENCE [LARGE SCALE GENOMIC DNA]</scope>
    <source>
        <strain evidence="5">S8-3T</strain>
    </source>
</reference>
<feature type="DNA-binding region" description="H-T-H motif" evidence="2">
    <location>
        <begin position="32"/>
        <end position="51"/>
    </location>
</feature>
<dbReference type="PANTHER" id="PTHR30055:SF226">
    <property type="entry name" value="HTH-TYPE TRANSCRIPTIONAL REGULATOR PKSA"/>
    <property type="match status" value="1"/>
</dbReference>
<feature type="domain" description="HTH tetR-type" evidence="3">
    <location>
        <begin position="9"/>
        <end position="69"/>
    </location>
</feature>
<evidence type="ECO:0000256" key="1">
    <source>
        <dbReference type="ARBA" id="ARBA00023125"/>
    </source>
</evidence>
<keyword evidence="1 2" id="KW-0238">DNA-binding</keyword>
<dbReference type="InterPro" id="IPR050109">
    <property type="entry name" value="HTH-type_TetR-like_transc_reg"/>
</dbReference>
<dbReference type="Gene3D" id="1.10.357.10">
    <property type="entry name" value="Tetracycline Repressor, domain 2"/>
    <property type="match status" value="1"/>
</dbReference>
<dbReference type="GO" id="GO:0000976">
    <property type="term" value="F:transcription cis-regulatory region binding"/>
    <property type="evidence" value="ECO:0007669"/>
    <property type="project" value="TreeGrafter"/>
</dbReference>
<proteinExistence type="predicted"/>
<dbReference type="Gene3D" id="1.10.10.60">
    <property type="entry name" value="Homeodomain-like"/>
    <property type="match status" value="1"/>
</dbReference>
<dbReference type="Proteomes" id="UP000516148">
    <property type="component" value="Chromosome"/>
</dbReference>
<protein>
    <submittedName>
        <fullName evidence="4">TetR family transcriptional regulator</fullName>
    </submittedName>
</protein>
<keyword evidence="5" id="KW-1185">Reference proteome</keyword>
<evidence type="ECO:0000313" key="4">
    <source>
        <dbReference type="EMBL" id="QNQ08475.1"/>
    </source>
</evidence>
<dbReference type="EMBL" id="CP061038">
    <property type="protein sequence ID" value="QNQ08475.1"/>
    <property type="molecule type" value="Genomic_DNA"/>
</dbReference>
<dbReference type="InterPro" id="IPR001647">
    <property type="entry name" value="HTH_TetR"/>
</dbReference>